<sequence>MGIRCPVFKTRTQITINEVLYLVDDQTFLAARNFITSRHTTDSFIPTTIINVQRLLIDEGWLKSELNRMDAEDDVFNLGFATVILFNCDAGQLNITPDAETYLKSLGMSWFESVHFTTKVSSGPYIWHLGHIFKVWRLYTDPNGAFIQPVIQSSTEIDRCYYDPPTPEKPLSGLRLAIKEIYDLKGVRTGCSVRDFLNLYPPLDESAFSIQKLIDHGAIVVGKTKTTQFASGEGSMDWVDYQCSFNPRGDGYQDTSMSSVGSAAGLASYDWIDSTLGTDSKPILLPESRFAIPKNIL</sequence>
<gene>
    <name evidence="3" type="ORF">HYFRA_00010125</name>
</gene>
<dbReference type="Proteomes" id="UP000696280">
    <property type="component" value="Unassembled WGS sequence"/>
</dbReference>
<dbReference type="AlphaFoldDB" id="A0A9N9PSG6"/>
<evidence type="ECO:0000313" key="4">
    <source>
        <dbReference type="Proteomes" id="UP000696280"/>
    </source>
</evidence>
<dbReference type="PANTHER" id="PTHR46310:SF7">
    <property type="entry name" value="AMIDASE 1"/>
    <property type="match status" value="1"/>
</dbReference>
<dbReference type="Gene3D" id="3.90.1300.10">
    <property type="entry name" value="Amidase signature (AS) domain"/>
    <property type="match status" value="1"/>
</dbReference>
<reference evidence="3" key="1">
    <citation type="submission" date="2021-07" db="EMBL/GenBank/DDBJ databases">
        <authorList>
            <person name="Durling M."/>
        </authorList>
    </citation>
    <scope>NUCLEOTIDE SEQUENCE</scope>
</reference>
<protein>
    <recommendedName>
        <fullName evidence="5">Amidase domain-containing protein</fullName>
    </recommendedName>
</protein>
<evidence type="ECO:0000313" key="3">
    <source>
        <dbReference type="EMBL" id="CAG8953378.1"/>
    </source>
</evidence>
<dbReference type="OrthoDB" id="5423360at2759"/>
<dbReference type="Pfam" id="PF01425">
    <property type="entry name" value="Amidase"/>
    <property type="match status" value="1"/>
</dbReference>
<dbReference type="InterPro" id="IPR023631">
    <property type="entry name" value="Amidase_dom"/>
</dbReference>
<feature type="domain" description="Scytalone dehydratase-like protein Arp1 N-terminal" evidence="2">
    <location>
        <begin position="36"/>
        <end position="111"/>
    </location>
</feature>
<feature type="domain" description="Amidase" evidence="1">
    <location>
        <begin position="149"/>
        <end position="268"/>
    </location>
</feature>
<dbReference type="SUPFAM" id="SSF75304">
    <property type="entry name" value="Amidase signature (AS) enzymes"/>
    <property type="match status" value="1"/>
</dbReference>
<proteinExistence type="predicted"/>
<dbReference type="EMBL" id="CAJVRL010000050">
    <property type="protein sequence ID" value="CAG8953378.1"/>
    <property type="molecule type" value="Genomic_DNA"/>
</dbReference>
<dbReference type="PANTHER" id="PTHR46310">
    <property type="entry name" value="AMIDASE 1"/>
    <property type="match status" value="1"/>
</dbReference>
<organism evidence="3 4">
    <name type="scientific">Hymenoscyphus fraxineus</name>
    <dbReference type="NCBI Taxonomy" id="746836"/>
    <lineage>
        <taxon>Eukaryota</taxon>
        <taxon>Fungi</taxon>
        <taxon>Dikarya</taxon>
        <taxon>Ascomycota</taxon>
        <taxon>Pezizomycotina</taxon>
        <taxon>Leotiomycetes</taxon>
        <taxon>Helotiales</taxon>
        <taxon>Helotiaceae</taxon>
        <taxon>Hymenoscyphus</taxon>
    </lineage>
</organism>
<accession>A0A9N9PSG6</accession>
<evidence type="ECO:0000259" key="1">
    <source>
        <dbReference type="Pfam" id="PF01425"/>
    </source>
</evidence>
<keyword evidence="4" id="KW-1185">Reference proteome</keyword>
<dbReference type="InterPro" id="IPR058329">
    <property type="entry name" value="Arp1_N"/>
</dbReference>
<name>A0A9N9PSG6_9HELO</name>
<comment type="caution">
    <text evidence="3">The sequence shown here is derived from an EMBL/GenBank/DDBJ whole genome shotgun (WGS) entry which is preliminary data.</text>
</comment>
<evidence type="ECO:0000259" key="2">
    <source>
        <dbReference type="Pfam" id="PF26053"/>
    </source>
</evidence>
<dbReference type="InterPro" id="IPR036928">
    <property type="entry name" value="AS_sf"/>
</dbReference>
<evidence type="ECO:0008006" key="5">
    <source>
        <dbReference type="Google" id="ProtNLM"/>
    </source>
</evidence>
<dbReference type="Pfam" id="PF26053">
    <property type="entry name" value="DUF8016"/>
    <property type="match status" value="1"/>
</dbReference>